<keyword evidence="1" id="KW-0812">Transmembrane</keyword>
<feature type="transmembrane region" description="Helical" evidence="1">
    <location>
        <begin position="47"/>
        <end position="67"/>
    </location>
</feature>
<comment type="caution">
    <text evidence="2">The sequence shown here is derived from an EMBL/GenBank/DDBJ whole genome shotgun (WGS) entry which is preliminary data.</text>
</comment>
<evidence type="ECO:0000313" key="3">
    <source>
        <dbReference type="Proteomes" id="UP000245720"/>
    </source>
</evidence>
<keyword evidence="1" id="KW-0472">Membrane</keyword>
<name>A0A315XY95_RUMFL</name>
<evidence type="ECO:0000313" key="2">
    <source>
        <dbReference type="EMBL" id="PWJ12589.1"/>
    </source>
</evidence>
<keyword evidence="1" id="KW-1133">Transmembrane helix</keyword>
<dbReference type="AlphaFoldDB" id="A0A315XY95"/>
<protein>
    <submittedName>
        <fullName evidence="2">Uncharacterized protein</fullName>
    </submittedName>
</protein>
<evidence type="ECO:0000256" key="1">
    <source>
        <dbReference type="SAM" id="Phobius"/>
    </source>
</evidence>
<dbReference type="OrthoDB" id="1822879at2"/>
<dbReference type="Proteomes" id="UP000245720">
    <property type="component" value="Unassembled WGS sequence"/>
</dbReference>
<dbReference type="RefSeq" id="WP_146198170.1">
    <property type="nucleotide sequence ID" value="NZ_QGDI01000006.1"/>
</dbReference>
<dbReference type="EMBL" id="QGDI01000006">
    <property type="protein sequence ID" value="PWJ12589.1"/>
    <property type="molecule type" value="Genomic_DNA"/>
</dbReference>
<reference evidence="2 3" key="1">
    <citation type="submission" date="2018-05" db="EMBL/GenBank/DDBJ databases">
        <title>The Hungate 1000. A catalogue of reference genomes from the rumen microbiome.</title>
        <authorList>
            <person name="Kelly W."/>
        </authorList>
    </citation>
    <scope>NUCLEOTIDE SEQUENCE [LARGE SCALE GENOMIC DNA]</scope>
    <source>
        <strain evidence="2 3">SAb67</strain>
    </source>
</reference>
<organism evidence="2 3">
    <name type="scientific">Ruminococcus flavefaciens</name>
    <dbReference type="NCBI Taxonomy" id="1265"/>
    <lineage>
        <taxon>Bacteria</taxon>
        <taxon>Bacillati</taxon>
        <taxon>Bacillota</taxon>
        <taxon>Clostridia</taxon>
        <taxon>Eubacteriales</taxon>
        <taxon>Oscillospiraceae</taxon>
        <taxon>Ruminococcus</taxon>
    </lineage>
</organism>
<gene>
    <name evidence="2" type="ORF">IE37_01672</name>
</gene>
<sequence>MFDNFDIALILSGIGEILIWFGIYFLCAKAHIRDAEKNGYEPDLKKLRIGFAAAFIITHMFCVWTGFEVVKWGGPD</sequence>
<feature type="transmembrane region" description="Helical" evidence="1">
    <location>
        <begin position="6"/>
        <end position="26"/>
    </location>
</feature>
<proteinExistence type="predicted"/>
<accession>A0A315XY95</accession>